<feature type="domain" description="PPIase FKBP-type" evidence="7">
    <location>
        <begin position="14"/>
        <end position="108"/>
    </location>
</feature>
<evidence type="ECO:0000313" key="9">
    <source>
        <dbReference type="Proteomes" id="UP000001036"/>
    </source>
</evidence>
<evidence type="ECO:0000256" key="2">
    <source>
        <dbReference type="ARBA" id="ARBA00006577"/>
    </source>
</evidence>
<evidence type="ECO:0000256" key="3">
    <source>
        <dbReference type="ARBA" id="ARBA00023110"/>
    </source>
</evidence>
<dbReference type="AlphaFoldDB" id="B3PE12"/>
<evidence type="ECO:0000259" key="7">
    <source>
        <dbReference type="PROSITE" id="PS50059"/>
    </source>
</evidence>
<dbReference type="EC" id="5.2.1.8" evidence="6"/>
<comment type="catalytic activity">
    <reaction evidence="1 5 6">
        <text>[protein]-peptidylproline (omega=180) = [protein]-peptidylproline (omega=0)</text>
        <dbReference type="Rhea" id="RHEA:16237"/>
        <dbReference type="Rhea" id="RHEA-COMP:10747"/>
        <dbReference type="Rhea" id="RHEA-COMP:10748"/>
        <dbReference type="ChEBI" id="CHEBI:83833"/>
        <dbReference type="ChEBI" id="CHEBI:83834"/>
        <dbReference type="EC" id="5.2.1.8"/>
    </reaction>
</comment>
<dbReference type="EMBL" id="CP000934">
    <property type="protein sequence ID" value="ACE85434.1"/>
    <property type="molecule type" value="Genomic_DNA"/>
</dbReference>
<dbReference type="PANTHER" id="PTHR47861:SF4">
    <property type="entry name" value="FKBP-TYPE 16 KDA PEPTIDYL-PROLYL CIS-TRANS ISOMERASE"/>
    <property type="match status" value="1"/>
</dbReference>
<keyword evidence="9" id="KW-1185">Reference proteome</keyword>
<gene>
    <name evidence="8" type="ordered locus">CJA_3215</name>
</gene>
<sequence>MRNQPMRELAIGPGTRVTLHFALQLDNGEMVDSNYEREPATFTVGDGNLLPGFEKALFGMFEGEHKTLLIKPEDGFGQRNPNNIQEIARSQFSPDLELSEGLMLSFADAQKTELPGVVSRFDDEVVVVDFNHPLAGRDILFEVSILKIEPVQVH</sequence>
<dbReference type="KEGG" id="cja:CJA_3215"/>
<protein>
    <recommendedName>
        <fullName evidence="6">Peptidyl-prolyl cis-trans isomerase</fullName>
        <ecNumber evidence="6">5.2.1.8</ecNumber>
    </recommendedName>
</protein>
<dbReference type="SUPFAM" id="SSF54534">
    <property type="entry name" value="FKBP-like"/>
    <property type="match status" value="1"/>
</dbReference>
<name>B3PE12_CELJU</name>
<organism evidence="8 9">
    <name type="scientific">Cellvibrio japonicus (strain Ueda107)</name>
    <name type="common">Pseudomonas fluorescens subsp. cellulosa</name>
    <dbReference type="NCBI Taxonomy" id="498211"/>
    <lineage>
        <taxon>Bacteria</taxon>
        <taxon>Pseudomonadati</taxon>
        <taxon>Pseudomonadota</taxon>
        <taxon>Gammaproteobacteria</taxon>
        <taxon>Cellvibrionales</taxon>
        <taxon>Cellvibrionaceae</taxon>
        <taxon>Cellvibrio</taxon>
    </lineage>
</organism>
<keyword evidence="4 5" id="KW-0413">Isomerase</keyword>
<dbReference type="STRING" id="498211.CJA_3215"/>
<accession>B3PE12</accession>
<dbReference type="GO" id="GO:0003755">
    <property type="term" value="F:peptidyl-prolyl cis-trans isomerase activity"/>
    <property type="evidence" value="ECO:0007669"/>
    <property type="project" value="UniProtKB-UniRule"/>
</dbReference>
<dbReference type="InterPro" id="IPR046357">
    <property type="entry name" value="PPIase_dom_sf"/>
</dbReference>
<evidence type="ECO:0000256" key="4">
    <source>
        <dbReference type="ARBA" id="ARBA00023235"/>
    </source>
</evidence>
<dbReference type="Gene3D" id="3.10.50.40">
    <property type="match status" value="1"/>
</dbReference>
<evidence type="ECO:0000313" key="8">
    <source>
        <dbReference type="EMBL" id="ACE85434.1"/>
    </source>
</evidence>
<dbReference type="eggNOG" id="COG1047">
    <property type="taxonomic scope" value="Bacteria"/>
</dbReference>
<dbReference type="HOGENOM" id="CLU_098197_3_0_6"/>
<dbReference type="Proteomes" id="UP000001036">
    <property type="component" value="Chromosome"/>
</dbReference>
<dbReference type="InterPro" id="IPR001179">
    <property type="entry name" value="PPIase_FKBP_dom"/>
</dbReference>
<dbReference type="PROSITE" id="PS50059">
    <property type="entry name" value="FKBP_PPIASE"/>
    <property type="match status" value="1"/>
</dbReference>
<comment type="similarity">
    <text evidence="2 6">Belongs to the FKBP-type PPIase family.</text>
</comment>
<dbReference type="Pfam" id="PF00254">
    <property type="entry name" value="FKBP_C"/>
    <property type="match status" value="1"/>
</dbReference>
<dbReference type="PANTHER" id="PTHR47861">
    <property type="entry name" value="FKBP-TYPE PEPTIDYL-PROLYL CIS-TRANS ISOMERASE SLYD"/>
    <property type="match status" value="1"/>
</dbReference>
<evidence type="ECO:0000256" key="5">
    <source>
        <dbReference type="PROSITE-ProRule" id="PRU00277"/>
    </source>
</evidence>
<proteinExistence type="inferred from homology"/>
<evidence type="ECO:0000256" key="6">
    <source>
        <dbReference type="RuleBase" id="RU003915"/>
    </source>
</evidence>
<keyword evidence="3 5" id="KW-0697">Rotamase</keyword>
<evidence type="ECO:0000256" key="1">
    <source>
        <dbReference type="ARBA" id="ARBA00000971"/>
    </source>
</evidence>
<reference evidence="8 9" key="1">
    <citation type="journal article" date="2008" name="J. Bacteriol.">
        <title>Insights into plant cell wall degradation from the genome sequence of the soil bacterium Cellvibrio japonicus.</title>
        <authorList>
            <person name="Deboy R.T."/>
            <person name="Mongodin E.F."/>
            <person name="Fouts D.E."/>
            <person name="Tailford L.E."/>
            <person name="Khouri H."/>
            <person name="Emerson J.B."/>
            <person name="Mohamoud Y."/>
            <person name="Watkins K."/>
            <person name="Henrissat B."/>
            <person name="Gilbert H.J."/>
            <person name="Nelson K.E."/>
        </authorList>
    </citation>
    <scope>NUCLEOTIDE SEQUENCE [LARGE SCALE GENOMIC DNA]</scope>
    <source>
        <strain evidence="8 9">Ueda107</strain>
    </source>
</reference>